<gene>
    <name evidence="2" type="ORF">G6047_01020</name>
</gene>
<keyword evidence="2" id="KW-0645">Protease</keyword>
<reference evidence="2" key="1">
    <citation type="submission" date="2020-02" db="EMBL/GenBank/DDBJ databases">
        <title>Flavobacterium sp. genome.</title>
        <authorList>
            <person name="Jung H.S."/>
            <person name="Baek J.H."/>
            <person name="Jeon C.O."/>
        </authorList>
    </citation>
    <scope>NUCLEOTIDE SEQUENCE</scope>
    <source>
        <strain evidence="2">SE-s28</strain>
    </source>
</reference>
<evidence type="ECO:0000313" key="2">
    <source>
        <dbReference type="EMBL" id="NMH26599.1"/>
    </source>
</evidence>
<keyword evidence="2" id="KW-0121">Carboxypeptidase</keyword>
<feature type="chain" id="PRO_5036893200" evidence="1">
    <location>
        <begin position="22"/>
        <end position="127"/>
    </location>
</feature>
<proteinExistence type="predicted"/>
<sequence length="127" mass="13890">MKKLILLLFCTPLLLASMCEDDDDNLSEPCSQVAAYGLNIQVQDAETGVYFYSQMNVSVQDGTYSDLLGVAPQSDPPTYIGALERTGTYVITVTKSGYETYVSDPVVVTANSCHVIPQFINIQLQPQ</sequence>
<name>A0A972FNP5_9FLAO</name>
<dbReference type="RefSeq" id="WP_169525555.1">
    <property type="nucleotide sequence ID" value="NZ_JAAMPU010000093.1"/>
</dbReference>
<dbReference type="Proteomes" id="UP000712080">
    <property type="component" value="Unassembled WGS sequence"/>
</dbReference>
<accession>A0A972FNP5</accession>
<evidence type="ECO:0000313" key="3">
    <source>
        <dbReference type="Proteomes" id="UP000712080"/>
    </source>
</evidence>
<dbReference type="GO" id="GO:0004180">
    <property type="term" value="F:carboxypeptidase activity"/>
    <property type="evidence" value="ECO:0007669"/>
    <property type="project" value="UniProtKB-KW"/>
</dbReference>
<dbReference type="AlphaFoldDB" id="A0A972FNP5"/>
<organism evidence="2 3">
    <name type="scientific">Flavobacterium silvaticum</name>
    <dbReference type="NCBI Taxonomy" id="1852020"/>
    <lineage>
        <taxon>Bacteria</taxon>
        <taxon>Pseudomonadati</taxon>
        <taxon>Bacteroidota</taxon>
        <taxon>Flavobacteriia</taxon>
        <taxon>Flavobacteriales</taxon>
        <taxon>Flavobacteriaceae</taxon>
        <taxon>Flavobacterium</taxon>
    </lineage>
</organism>
<evidence type="ECO:0000256" key="1">
    <source>
        <dbReference type="SAM" id="SignalP"/>
    </source>
</evidence>
<keyword evidence="2" id="KW-0378">Hydrolase</keyword>
<keyword evidence="1" id="KW-0732">Signal</keyword>
<protein>
    <submittedName>
        <fullName evidence="2">Carboxypeptidase regulatory-like domain-containing protein</fullName>
    </submittedName>
</protein>
<keyword evidence="3" id="KW-1185">Reference proteome</keyword>
<comment type="caution">
    <text evidence="2">The sequence shown here is derived from an EMBL/GenBank/DDBJ whole genome shotgun (WGS) entry which is preliminary data.</text>
</comment>
<feature type="signal peptide" evidence="1">
    <location>
        <begin position="1"/>
        <end position="21"/>
    </location>
</feature>
<dbReference type="EMBL" id="JAAMPU010000093">
    <property type="protein sequence ID" value="NMH26599.1"/>
    <property type="molecule type" value="Genomic_DNA"/>
</dbReference>